<proteinExistence type="predicted"/>
<evidence type="ECO:0000313" key="1">
    <source>
        <dbReference type="EMBL" id="UYP44217.1"/>
    </source>
</evidence>
<evidence type="ECO:0000313" key="2">
    <source>
        <dbReference type="Proteomes" id="UP001208689"/>
    </source>
</evidence>
<dbReference type="Pfam" id="PF13289">
    <property type="entry name" value="SIR2_2"/>
    <property type="match status" value="1"/>
</dbReference>
<dbReference type="InterPro" id="IPR029035">
    <property type="entry name" value="DHS-like_NAD/FAD-binding_dom"/>
</dbReference>
<accession>A0ABY6HMV6</accession>
<keyword evidence="2" id="KW-1185">Reference proteome</keyword>
<sequence length="863" mass="99013">MSFMSIKKKKDNSLHAPLPSLKDVIEPLIDHGFIAFCGAGISIPQPSCSPSWWTLTEEILEAFFQAIPEDYDIPSDLLLNSSERHPEEVFETFAEILDDELYPAFKALDVGSANGNHIMIAKLAKKGILKACFTTNFDIFLERALKAEGVKYKIVLDNKEYDTVFDQIKNLSPSGMQKSKNTFYLCKLHGTIDQPNTIISVASAYKSAKGFSAPKANVFETFLSHFPCLFLGYSGWDFLHLNYRRFWKRVGPKIQKIYWNLRSKDEKTPDFQEIFGEFYSKLQFLETDLPSGFLEAVNSNKLIKIGRSTMKIFSKSAGKDQLQKIKQDRFSYFQSWVQKFPESHLIGLSITQSMIFSERYQAVVQQSKEESEDTDAITYNFTDQMTVLGQKYAQKEISLEDYQQKLMQIQIDMQLAGIRNKFKPAIKETIAQNKYPGITDNMSYLPTFISYLRSFTRFFSVEESLKKSYEFIQKYKELSSQNSEDAAIEMQIQGSLANMLHPEEKYWRPYEQQMRDLKDQLLAGKITKDDFQKEMMTITTAAQNFRMGMTIDIEKLIEKQINAVVRSSNPKKFEEQMEALVITLMRMGPLWYQRFYQRQEYLALVSAISVDKEKELSPIVLEGFDNLLREPFYAIFHHSYYNSGNNEILMEMLILALWILGTKWLDPTGLKEYQRMWDGGELPKYSSHPSIFKYLKKNCDIWQKKAFKHLSDRFVQKFCGFLVNLSEMGNDITLCEKATLKSLELSNGVVTEATSDGIPSSLAAFYERSGDPKKALSFYLICLDAIKLTVQPLWADTIIYRAAKLMNESGNPKSALNILYQYHPAYKGNAASINMPSRKLGAKFAEALAKSLGYSSVINAIQS</sequence>
<evidence type="ECO:0008006" key="3">
    <source>
        <dbReference type="Google" id="ProtNLM"/>
    </source>
</evidence>
<dbReference type="Proteomes" id="UP001208689">
    <property type="component" value="Chromosome"/>
</dbReference>
<protein>
    <recommendedName>
        <fullName evidence="3">SIR2-like domain-containing protein</fullName>
    </recommendedName>
</protein>
<dbReference type="EMBL" id="CP104013">
    <property type="protein sequence ID" value="UYP44217.1"/>
    <property type="molecule type" value="Genomic_DNA"/>
</dbReference>
<reference evidence="1" key="1">
    <citation type="submission" date="2022-09" db="EMBL/GenBank/DDBJ databases">
        <title>Actin cytoskeleton and complex cell architecture in an #Asgard archaeon.</title>
        <authorList>
            <person name="Ponce Toledo R.I."/>
            <person name="Schleper C."/>
            <person name="Rodrigues Oliveira T."/>
            <person name="Wollweber F."/>
            <person name="Xu J."/>
            <person name="Rittmann S."/>
            <person name="Klingl A."/>
            <person name="Pilhofer M."/>
        </authorList>
    </citation>
    <scope>NUCLEOTIDE SEQUENCE</scope>
    <source>
        <strain evidence="1">B-35</strain>
    </source>
</reference>
<name>A0ABY6HMV6_9ARCH</name>
<organism evidence="1 2">
    <name type="scientific">Candidatus Lokiarchaeum ossiferum</name>
    <dbReference type="NCBI Taxonomy" id="2951803"/>
    <lineage>
        <taxon>Archaea</taxon>
        <taxon>Promethearchaeati</taxon>
        <taxon>Promethearchaeota</taxon>
        <taxon>Promethearchaeia</taxon>
        <taxon>Promethearchaeales</taxon>
        <taxon>Promethearchaeaceae</taxon>
        <taxon>Candidatus Lokiarchaeum</taxon>
    </lineage>
</organism>
<gene>
    <name evidence="1" type="ORF">NEF87_000502</name>
</gene>
<dbReference type="Gene3D" id="3.40.50.1220">
    <property type="entry name" value="TPP-binding domain"/>
    <property type="match status" value="1"/>
</dbReference>
<dbReference type="SUPFAM" id="SSF52467">
    <property type="entry name" value="DHS-like NAD/FAD-binding domain"/>
    <property type="match status" value="1"/>
</dbReference>